<dbReference type="Proteomes" id="UP000179627">
    <property type="component" value="Unassembled WGS sequence"/>
</dbReference>
<accession>A0A1S1Q965</accession>
<comment type="caution">
    <text evidence="1">The sequence shown here is derived from an EMBL/GenBank/DDBJ whole genome shotgun (WGS) entry which is preliminary data.</text>
</comment>
<reference evidence="2" key="1">
    <citation type="submission" date="2016-07" db="EMBL/GenBank/DDBJ databases">
        <title>Sequence Frankia sp. strain CcI1.17.</title>
        <authorList>
            <person name="Ghodhbane-Gtari F."/>
            <person name="Swanson E."/>
            <person name="Gueddou A."/>
            <person name="Morris K."/>
            <person name="Hezbri K."/>
            <person name="Ktari A."/>
            <person name="Nouioui I."/>
            <person name="Abebe-Akele F."/>
            <person name="Simpson S."/>
            <person name="Thomas K."/>
            <person name="Gtari M."/>
            <person name="Tisa L.S."/>
            <person name="Hurst S."/>
        </authorList>
    </citation>
    <scope>NUCLEOTIDE SEQUENCE [LARGE SCALE GENOMIC DNA]</scope>
    <source>
        <strain evidence="2">Cc1.17</strain>
    </source>
</reference>
<dbReference type="OrthoDB" id="3214421at2"/>
<protein>
    <submittedName>
        <fullName evidence="1">Uncharacterized protein</fullName>
    </submittedName>
</protein>
<dbReference type="EMBL" id="MBLM01000155">
    <property type="protein sequence ID" value="OHV30116.1"/>
    <property type="molecule type" value="Genomic_DNA"/>
</dbReference>
<organism evidence="1 2">
    <name type="scientific">Parafrankia colletiae</name>
    <dbReference type="NCBI Taxonomy" id="573497"/>
    <lineage>
        <taxon>Bacteria</taxon>
        <taxon>Bacillati</taxon>
        <taxon>Actinomycetota</taxon>
        <taxon>Actinomycetes</taxon>
        <taxon>Frankiales</taxon>
        <taxon>Frankiaceae</taxon>
        <taxon>Parafrankia</taxon>
    </lineage>
</organism>
<dbReference type="AlphaFoldDB" id="A0A1S1Q965"/>
<dbReference type="RefSeq" id="WP_071089745.1">
    <property type="nucleotide sequence ID" value="NZ_MBLM01000155.1"/>
</dbReference>
<keyword evidence="2" id="KW-1185">Reference proteome</keyword>
<evidence type="ECO:0000313" key="2">
    <source>
        <dbReference type="Proteomes" id="UP000179627"/>
    </source>
</evidence>
<sequence>MAPEFPLPAQFFGGPVVAGIYIPRAGIYAPLWAVVAESTRSEDFHVGLLHNDQDAFDGLYDIPGWEQALDRMREKADIWRKARR</sequence>
<proteinExistence type="predicted"/>
<evidence type="ECO:0000313" key="1">
    <source>
        <dbReference type="EMBL" id="OHV30116.1"/>
    </source>
</evidence>
<name>A0A1S1Q965_9ACTN</name>
<gene>
    <name evidence="1" type="ORF">CC117_27715</name>
</gene>